<keyword evidence="2" id="KW-0645">Protease</keyword>
<dbReference type="InterPro" id="IPR038765">
    <property type="entry name" value="Papain-like_cys_pep_sf"/>
</dbReference>
<dbReference type="PRINTS" id="PR00705">
    <property type="entry name" value="PAPAIN"/>
</dbReference>
<dbReference type="InterPro" id="IPR013128">
    <property type="entry name" value="Peptidase_C1A"/>
</dbReference>
<comment type="similarity">
    <text evidence="1">Belongs to the peptidase C1 family.</text>
</comment>
<evidence type="ECO:0000313" key="8">
    <source>
        <dbReference type="EnsemblMetazoa" id="AALFPA23_015022.P21773"/>
    </source>
</evidence>
<sequence>MNRFILIVATLAALSVPAILAQNYNYFPFNSQYRTTGSIASQIRNLTRSWVAGNNTLPPAAYYKGVLYDRLGETRLAPAILVNPEDIALPDTFDARQKWSMCPSLNVIRNQGCCGSCWAISAASAMSDRWCIKSKGKEQFSFGATDMLACCHACGDGCKGGYLGPAWQYWVNQGVSSGGPFRSRQGCHPYPIDVCDASGDEADTPKCSKKCQSGYNVTDVWQDRRYGRVAYSIPADEQKIMEEIYLNGPVQAAFMTYQDFHAYKSGVYRHVWGHMAGGHAVKLMGWGVENGMKYWLVANSWGEDWGDNGFFKIVRGENHCGIEKDVHAGLPSFNKHLEFEGIHF</sequence>
<dbReference type="Gene3D" id="3.90.70.10">
    <property type="entry name" value="Cysteine proteinases"/>
    <property type="match status" value="1"/>
</dbReference>
<dbReference type="Proteomes" id="UP000069940">
    <property type="component" value="Unassembled WGS sequence"/>
</dbReference>
<feature type="domain" description="Peptidase C1A papain C-terminal" evidence="7">
    <location>
        <begin position="89"/>
        <end position="330"/>
    </location>
</feature>
<evidence type="ECO:0000256" key="2">
    <source>
        <dbReference type="ARBA" id="ARBA00022670"/>
    </source>
</evidence>
<dbReference type="InterPro" id="IPR000169">
    <property type="entry name" value="Pept_cys_AS"/>
</dbReference>
<evidence type="ECO:0000256" key="5">
    <source>
        <dbReference type="ARBA" id="ARBA00023157"/>
    </source>
</evidence>
<keyword evidence="4" id="KW-0788">Thiol protease</keyword>
<dbReference type="PROSITE" id="PS00639">
    <property type="entry name" value="THIOL_PROTEASE_HIS"/>
    <property type="match status" value="1"/>
</dbReference>
<keyword evidence="3" id="KW-0378">Hydrolase</keyword>
<dbReference type="CDD" id="cd02620">
    <property type="entry name" value="Peptidase_C1A_CathepsinB"/>
    <property type="match status" value="1"/>
</dbReference>
<dbReference type="Pfam" id="PF00112">
    <property type="entry name" value="Peptidase_C1"/>
    <property type="match status" value="1"/>
</dbReference>
<evidence type="ECO:0000256" key="1">
    <source>
        <dbReference type="ARBA" id="ARBA00008455"/>
    </source>
</evidence>
<organism evidence="8 9">
    <name type="scientific">Aedes albopictus</name>
    <name type="common">Asian tiger mosquito</name>
    <name type="synonym">Stegomyia albopicta</name>
    <dbReference type="NCBI Taxonomy" id="7160"/>
    <lineage>
        <taxon>Eukaryota</taxon>
        <taxon>Metazoa</taxon>
        <taxon>Ecdysozoa</taxon>
        <taxon>Arthropoda</taxon>
        <taxon>Hexapoda</taxon>
        <taxon>Insecta</taxon>
        <taxon>Pterygota</taxon>
        <taxon>Neoptera</taxon>
        <taxon>Endopterygota</taxon>
        <taxon>Diptera</taxon>
        <taxon>Nematocera</taxon>
        <taxon>Culicoidea</taxon>
        <taxon>Culicidae</taxon>
        <taxon>Culicinae</taxon>
        <taxon>Aedini</taxon>
        <taxon>Aedes</taxon>
        <taxon>Stegomyia</taxon>
    </lineage>
</organism>
<proteinExistence type="inferred from homology"/>
<reference evidence="8" key="2">
    <citation type="submission" date="2025-05" db="UniProtKB">
        <authorList>
            <consortium name="EnsemblMetazoa"/>
        </authorList>
    </citation>
    <scope>IDENTIFICATION</scope>
    <source>
        <strain evidence="8">Foshan</strain>
    </source>
</reference>
<evidence type="ECO:0000256" key="4">
    <source>
        <dbReference type="ARBA" id="ARBA00022807"/>
    </source>
</evidence>
<dbReference type="InterPro" id="IPR025660">
    <property type="entry name" value="Pept_his_AS"/>
</dbReference>
<evidence type="ECO:0000313" key="9">
    <source>
        <dbReference type="Proteomes" id="UP000069940"/>
    </source>
</evidence>
<feature type="signal peptide" evidence="6">
    <location>
        <begin position="1"/>
        <end position="21"/>
    </location>
</feature>
<evidence type="ECO:0000256" key="3">
    <source>
        <dbReference type="ARBA" id="ARBA00022801"/>
    </source>
</evidence>
<dbReference type="InterPro" id="IPR000668">
    <property type="entry name" value="Peptidase_C1A_C"/>
</dbReference>
<protein>
    <recommendedName>
        <fullName evidence="7">Peptidase C1A papain C-terminal domain-containing protein</fullName>
    </recommendedName>
</protein>
<dbReference type="SUPFAM" id="SSF54001">
    <property type="entry name" value="Cysteine proteinases"/>
    <property type="match status" value="1"/>
</dbReference>
<evidence type="ECO:0000259" key="7">
    <source>
        <dbReference type="SMART" id="SM00645"/>
    </source>
</evidence>
<accession>A0ABM1Z4I4</accession>
<dbReference type="GeneID" id="134284833"/>
<dbReference type="RefSeq" id="XP_062700146.1">
    <property type="nucleotide sequence ID" value="XM_062844162.1"/>
</dbReference>
<dbReference type="PROSITE" id="PS00640">
    <property type="entry name" value="THIOL_PROTEASE_ASN"/>
    <property type="match status" value="1"/>
</dbReference>
<keyword evidence="6" id="KW-0732">Signal</keyword>
<dbReference type="InterPro" id="IPR025661">
    <property type="entry name" value="Pept_asp_AS"/>
</dbReference>
<keyword evidence="5" id="KW-1015">Disulfide bond</keyword>
<evidence type="ECO:0000256" key="6">
    <source>
        <dbReference type="SAM" id="SignalP"/>
    </source>
</evidence>
<dbReference type="PROSITE" id="PS00139">
    <property type="entry name" value="THIOL_PROTEASE_CYS"/>
    <property type="match status" value="1"/>
</dbReference>
<dbReference type="PANTHER" id="PTHR12411">
    <property type="entry name" value="CYSTEINE PROTEASE FAMILY C1-RELATED"/>
    <property type="match status" value="1"/>
</dbReference>
<feature type="chain" id="PRO_5046175212" description="Peptidase C1A papain C-terminal domain-containing protein" evidence="6">
    <location>
        <begin position="22"/>
        <end position="344"/>
    </location>
</feature>
<dbReference type="SMART" id="SM00645">
    <property type="entry name" value="Pept_C1"/>
    <property type="match status" value="1"/>
</dbReference>
<keyword evidence="9" id="KW-1185">Reference proteome</keyword>
<name>A0ABM1Z4I4_AEDAL</name>
<dbReference type="EnsemblMetazoa" id="AALFPA23_015022.R21773">
    <property type="protein sequence ID" value="AALFPA23_015022.P21773"/>
    <property type="gene ID" value="AALFPA23_015022"/>
</dbReference>
<reference evidence="9" key="1">
    <citation type="journal article" date="2015" name="Proc. Natl. Acad. Sci. U.S.A.">
        <title>Genome sequence of the Asian Tiger mosquito, Aedes albopictus, reveals insights into its biology, genetics, and evolution.</title>
        <authorList>
            <person name="Chen X.G."/>
            <person name="Jiang X."/>
            <person name="Gu J."/>
            <person name="Xu M."/>
            <person name="Wu Y."/>
            <person name="Deng Y."/>
            <person name="Zhang C."/>
            <person name="Bonizzoni M."/>
            <person name="Dermauw W."/>
            <person name="Vontas J."/>
            <person name="Armbruster P."/>
            <person name="Huang X."/>
            <person name="Yang Y."/>
            <person name="Zhang H."/>
            <person name="He W."/>
            <person name="Peng H."/>
            <person name="Liu Y."/>
            <person name="Wu K."/>
            <person name="Chen J."/>
            <person name="Lirakis M."/>
            <person name="Topalis P."/>
            <person name="Van Leeuwen T."/>
            <person name="Hall A.B."/>
            <person name="Jiang X."/>
            <person name="Thorpe C."/>
            <person name="Mueller R.L."/>
            <person name="Sun C."/>
            <person name="Waterhouse R.M."/>
            <person name="Yan G."/>
            <person name="Tu Z.J."/>
            <person name="Fang X."/>
            <person name="James A.A."/>
        </authorList>
    </citation>
    <scope>NUCLEOTIDE SEQUENCE [LARGE SCALE GENOMIC DNA]</scope>
    <source>
        <strain evidence="9">Foshan</strain>
    </source>
</reference>